<accession>A0A1Y3PQR9</accession>
<name>A0A1Y3PQR9_9BACI</name>
<evidence type="ECO:0000256" key="1">
    <source>
        <dbReference type="SAM" id="MobiDB-lite"/>
    </source>
</evidence>
<feature type="region of interest" description="Disordered" evidence="1">
    <location>
        <begin position="106"/>
        <end position="127"/>
    </location>
</feature>
<protein>
    <submittedName>
        <fullName evidence="2">Uncharacterized protein</fullName>
    </submittedName>
</protein>
<organism evidence="2 3">
    <name type="scientific">Bacillus thermozeamaize</name>
    <dbReference type="NCBI Taxonomy" id="230954"/>
    <lineage>
        <taxon>Bacteria</taxon>
        <taxon>Bacillati</taxon>
        <taxon>Bacillota</taxon>
        <taxon>Bacilli</taxon>
        <taxon>Bacillales</taxon>
        <taxon>Bacillaceae</taxon>
        <taxon>Bacillus</taxon>
    </lineage>
</organism>
<dbReference type="AlphaFoldDB" id="A0A1Y3PQR9"/>
<evidence type="ECO:0000313" key="3">
    <source>
        <dbReference type="Proteomes" id="UP000196475"/>
    </source>
</evidence>
<comment type="caution">
    <text evidence="2">The sequence shown here is derived from an EMBL/GenBank/DDBJ whole genome shotgun (WGS) entry which is preliminary data.</text>
</comment>
<proteinExistence type="predicted"/>
<evidence type="ECO:0000313" key="2">
    <source>
        <dbReference type="EMBL" id="OUM86649.1"/>
    </source>
</evidence>
<reference evidence="3" key="1">
    <citation type="submission" date="2016-06" db="EMBL/GenBank/DDBJ databases">
        <authorList>
            <person name="Nascimento L."/>
            <person name="Pereira R.V."/>
            <person name="Martins L.F."/>
            <person name="Quaggio R.B."/>
            <person name="Silva A.M."/>
            <person name="Setubal J.C."/>
        </authorList>
    </citation>
    <scope>NUCLEOTIDE SEQUENCE [LARGE SCALE GENOMIC DNA]</scope>
</reference>
<sequence length="127" mass="14738">MTELFEKLHPIAVQHGVDAVSFWDMTFREILVAIEGVQKRRREELQIQALIAYQQSYLIADLVGIVFGSKQKPPRLHEAFPGIFPEVPRQQDWRLMKARIEEYAAERRKRGEKHGHDAGRAPDPDHV</sequence>
<dbReference type="EMBL" id="LZRT01000087">
    <property type="protein sequence ID" value="OUM86649.1"/>
    <property type="molecule type" value="Genomic_DNA"/>
</dbReference>
<dbReference type="Proteomes" id="UP000196475">
    <property type="component" value="Unassembled WGS sequence"/>
</dbReference>
<gene>
    <name evidence="2" type="ORF">BAA01_11615</name>
</gene>
<feature type="compositionally biased region" description="Basic and acidic residues" evidence="1">
    <location>
        <begin position="114"/>
        <end position="127"/>
    </location>
</feature>